<dbReference type="CDD" id="cd00833">
    <property type="entry name" value="PKS"/>
    <property type="match status" value="1"/>
</dbReference>
<comment type="caution">
    <text evidence="6">The sequence shown here is derived from an EMBL/GenBank/DDBJ whole genome shotgun (WGS) entry which is preliminary data.</text>
</comment>
<gene>
    <name evidence="6" type="ORF">PECAL_2P00450</name>
</gene>
<dbReference type="SMART" id="SM00823">
    <property type="entry name" value="PKS_PP"/>
    <property type="match status" value="1"/>
</dbReference>
<dbReference type="PANTHER" id="PTHR43775:SF37">
    <property type="entry name" value="SI:DKEY-61P9.11"/>
    <property type="match status" value="1"/>
</dbReference>
<name>A0A8J2S901_9STRA</name>
<dbReference type="GO" id="GO:0006633">
    <property type="term" value="P:fatty acid biosynthetic process"/>
    <property type="evidence" value="ECO:0007669"/>
    <property type="project" value="TreeGrafter"/>
</dbReference>
<feature type="domain" description="Ketosynthase family 3 (KS3)" evidence="5">
    <location>
        <begin position="98"/>
        <end position="420"/>
    </location>
</feature>
<dbReference type="Pfam" id="PF02801">
    <property type="entry name" value="Ketoacyl-synt_C"/>
    <property type="match status" value="1"/>
</dbReference>
<keyword evidence="7" id="KW-1185">Reference proteome</keyword>
<dbReference type="InterPro" id="IPR050091">
    <property type="entry name" value="PKS_NRPS_Biosynth_Enz"/>
</dbReference>
<proteinExistence type="predicted"/>
<dbReference type="Gene3D" id="3.40.47.10">
    <property type="match status" value="1"/>
</dbReference>
<evidence type="ECO:0000313" key="6">
    <source>
        <dbReference type="EMBL" id="CAH0367048.1"/>
    </source>
</evidence>
<dbReference type="GO" id="GO:0031177">
    <property type="term" value="F:phosphopantetheine binding"/>
    <property type="evidence" value="ECO:0007669"/>
    <property type="project" value="InterPro"/>
</dbReference>
<dbReference type="GO" id="GO:0004312">
    <property type="term" value="F:fatty acid synthase activity"/>
    <property type="evidence" value="ECO:0007669"/>
    <property type="project" value="TreeGrafter"/>
</dbReference>
<dbReference type="InterPro" id="IPR036736">
    <property type="entry name" value="ACP-like_sf"/>
</dbReference>
<dbReference type="Pfam" id="PF00109">
    <property type="entry name" value="ketoacyl-synt"/>
    <property type="match status" value="1"/>
</dbReference>
<dbReference type="SMART" id="SM01294">
    <property type="entry name" value="PKS_PP_betabranch"/>
    <property type="match status" value="1"/>
</dbReference>
<dbReference type="PANTHER" id="PTHR43775">
    <property type="entry name" value="FATTY ACID SYNTHASE"/>
    <property type="match status" value="1"/>
</dbReference>
<evidence type="ECO:0008006" key="8">
    <source>
        <dbReference type="Google" id="ProtNLM"/>
    </source>
</evidence>
<evidence type="ECO:0000256" key="2">
    <source>
        <dbReference type="ARBA" id="ARBA00022553"/>
    </source>
</evidence>
<dbReference type="PROSITE" id="PS52004">
    <property type="entry name" value="KS3_2"/>
    <property type="match status" value="1"/>
</dbReference>
<dbReference type="InterPro" id="IPR009081">
    <property type="entry name" value="PP-bd_ACP"/>
</dbReference>
<dbReference type="SUPFAM" id="SSF53901">
    <property type="entry name" value="Thiolase-like"/>
    <property type="match status" value="2"/>
</dbReference>
<evidence type="ECO:0000256" key="3">
    <source>
        <dbReference type="ARBA" id="ARBA00022679"/>
    </source>
</evidence>
<keyword evidence="1" id="KW-0596">Phosphopantetheine</keyword>
<accession>A0A8J2S901</accession>
<dbReference type="InterPro" id="IPR016039">
    <property type="entry name" value="Thiolase-like"/>
</dbReference>
<dbReference type="Proteomes" id="UP000789595">
    <property type="component" value="Unassembled WGS sequence"/>
</dbReference>
<dbReference type="InterPro" id="IPR020841">
    <property type="entry name" value="PKS_Beta-ketoAc_synthase_dom"/>
</dbReference>
<evidence type="ECO:0000256" key="1">
    <source>
        <dbReference type="ARBA" id="ARBA00022450"/>
    </source>
</evidence>
<keyword evidence="2" id="KW-0597">Phosphoprotein</keyword>
<dbReference type="SMART" id="SM00825">
    <property type="entry name" value="PKS_KS"/>
    <property type="match status" value="1"/>
</dbReference>
<sequence length="420" mass="43219">MVSHRTMQNASAVIDTTSAAVLEVLGTKVTVDTPLMSAGLDSIAVTDLVNVLSKRFEIELPPTLLFDHPTIGSVATHITTLLPMEISKESVVETREGTLTPAIAGAIVAHPAAPQDQVFLSSHRMRFTLPGACCDALGLRELGLRAWSTNSHWPISRLAGIESPTSTAAYGSFLAPDAFASDAAFFGISRTEARAMDPMAMLVLETTYGALSSTSRADLANKPIGFFLGSCGWTGGQENASKIPKATSVYSGTSGALSVLSGRLSYTLGLTGPCQTTDTACSSSLVAAHQAVSALKLGESPAAAVAGVGVLTVSVSVAFSAAGMLSALGRCHTFDRRADGYCRGEGCGAFYFSTEADDVAVSGTAVQQDGPSASLTAPNGTSQQRLIEAVKAGSGPSLEAHGTGTALGDPIEVCAYFLFL</sequence>
<dbReference type="PROSITE" id="PS50075">
    <property type="entry name" value="CARRIER"/>
    <property type="match status" value="1"/>
</dbReference>
<dbReference type="Gene3D" id="1.10.1200.10">
    <property type="entry name" value="ACP-like"/>
    <property type="match status" value="1"/>
</dbReference>
<dbReference type="InterPro" id="IPR014031">
    <property type="entry name" value="Ketoacyl_synth_C"/>
</dbReference>
<dbReference type="OrthoDB" id="329835at2759"/>
<dbReference type="InterPro" id="IPR020806">
    <property type="entry name" value="PKS_PP-bd"/>
</dbReference>
<organism evidence="6 7">
    <name type="scientific">Pelagomonas calceolata</name>
    <dbReference type="NCBI Taxonomy" id="35677"/>
    <lineage>
        <taxon>Eukaryota</taxon>
        <taxon>Sar</taxon>
        <taxon>Stramenopiles</taxon>
        <taxon>Ochrophyta</taxon>
        <taxon>Pelagophyceae</taxon>
        <taxon>Pelagomonadales</taxon>
        <taxon>Pelagomonadaceae</taxon>
        <taxon>Pelagomonas</taxon>
    </lineage>
</organism>
<evidence type="ECO:0000259" key="4">
    <source>
        <dbReference type="PROSITE" id="PS50075"/>
    </source>
</evidence>
<evidence type="ECO:0000313" key="7">
    <source>
        <dbReference type="Proteomes" id="UP000789595"/>
    </source>
</evidence>
<reference evidence="6" key="1">
    <citation type="submission" date="2021-11" db="EMBL/GenBank/DDBJ databases">
        <authorList>
            <consortium name="Genoscope - CEA"/>
            <person name="William W."/>
        </authorList>
    </citation>
    <scope>NUCLEOTIDE SEQUENCE</scope>
</reference>
<evidence type="ECO:0000259" key="5">
    <source>
        <dbReference type="PROSITE" id="PS52004"/>
    </source>
</evidence>
<dbReference type="AlphaFoldDB" id="A0A8J2S901"/>
<dbReference type="Pfam" id="PF00550">
    <property type="entry name" value="PP-binding"/>
    <property type="match status" value="1"/>
</dbReference>
<dbReference type="SUPFAM" id="SSF47336">
    <property type="entry name" value="ACP-like"/>
    <property type="match status" value="1"/>
</dbReference>
<feature type="domain" description="Carrier" evidence="4">
    <location>
        <begin position="8"/>
        <end position="82"/>
    </location>
</feature>
<dbReference type="InterPro" id="IPR014030">
    <property type="entry name" value="Ketoacyl_synth_N"/>
</dbReference>
<keyword evidence="3" id="KW-0808">Transferase</keyword>
<dbReference type="EMBL" id="CAKKNE010000002">
    <property type="protein sequence ID" value="CAH0367048.1"/>
    <property type="molecule type" value="Genomic_DNA"/>
</dbReference>
<protein>
    <recommendedName>
        <fullName evidence="8">Carrier domain-containing protein</fullName>
    </recommendedName>
</protein>